<sequence>MKGDPGSFTFYELMGNIREMGYGITDFNGVTEYITVFYRLPMHDTNNGLVELTSHDDMLQMFAEHPGRKYMIIDVYVHCPNVVESDEDCEDQVEVICRETNTSVDPSSLIELGGDLDVGGHIVEHLYGDGVEHIVQESCDEENVEHIVQEGVDADEMDEGSDSDCEWQPNDDSESSCGSFSGIEESSDEEQEETIPLVGLGNTYNIGSKGDEDLSSDSDDNNLGEDYDDDGKPIFPEFKESYMKNPKLIEGMKFPNVRVFRKLLREYHIKEGYTFTFLKNESTRVTVKCARDCGFRLHASPMYDEASVQIKKITEMHKCTRNYTIIMQPHCGFPKST</sequence>
<gene>
    <name evidence="1" type="ORF">RHMOL_Rhmol10G0261900</name>
</gene>
<name>A0ACC0M642_RHOML</name>
<protein>
    <submittedName>
        <fullName evidence="1">Uncharacterized protein</fullName>
    </submittedName>
</protein>
<comment type="caution">
    <text evidence="1">The sequence shown here is derived from an EMBL/GenBank/DDBJ whole genome shotgun (WGS) entry which is preliminary data.</text>
</comment>
<proteinExistence type="predicted"/>
<dbReference type="Proteomes" id="UP001062846">
    <property type="component" value="Chromosome 10"/>
</dbReference>
<evidence type="ECO:0000313" key="2">
    <source>
        <dbReference type="Proteomes" id="UP001062846"/>
    </source>
</evidence>
<evidence type="ECO:0000313" key="1">
    <source>
        <dbReference type="EMBL" id="KAI8536501.1"/>
    </source>
</evidence>
<organism evidence="1 2">
    <name type="scientific">Rhododendron molle</name>
    <name type="common">Chinese azalea</name>
    <name type="synonym">Azalea mollis</name>
    <dbReference type="NCBI Taxonomy" id="49168"/>
    <lineage>
        <taxon>Eukaryota</taxon>
        <taxon>Viridiplantae</taxon>
        <taxon>Streptophyta</taxon>
        <taxon>Embryophyta</taxon>
        <taxon>Tracheophyta</taxon>
        <taxon>Spermatophyta</taxon>
        <taxon>Magnoliopsida</taxon>
        <taxon>eudicotyledons</taxon>
        <taxon>Gunneridae</taxon>
        <taxon>Pentapetalae</taxon>
        <taxon>asterids</taxon>
        <taxon>Ericales</taxon>
        <taxon>Ericaceae</taxon>
        <taxon>Ericoideae</taxon>
        <taxon>Rhodoreae</taxon>
        <taxon>Rhododendron</taxon>
    </lineage>
</organism>
<keyword evidence="2" id="KW-1185">Reference proteome</keyword>
<reference evidence="1" key="1">
    <citation type="submission" date="2022-02" db="EMBL/GenBank/DDBJ databases">
        <title>Plant Genome Project.</title>
        <authorList>
            <person name="Zhang R.-G."/>
        </authorList>
    </citation>
    <scope>NUCLEOTIDE SEQUENCE</scope>
    <source>
        <strain evidence="1">AT1</strain>
    </source>
</reference>
<dbReference type="EMBL" id="CM046397">
    <property type="protein sequence ID" value="KAI8536501.1"/>
    <property type="molecule type" value="Genomic_DNA"/>
</dbReference>
<accession>A0ACC0M642</accession>